<evidence type="ECO:0000259" key="3">
    <source>
        <dbReference type="PROSITE" id="PS51387"/>
    </source>
</evidence>
<feature type="domain" description="FAD-binding PCMH-type" evidence="3">
    <location>
        <begin position="185"/>
        <end position="365"/>
    </location>
</feature>
<dbReference type="GO" id="GO:0016491">
    <property type="term" value="F:oxidoreductase activity"/>
    <property type="evidence" value="ECO:0007669"/>
    <property type="project" value="UniProtKB-KW"/>
</dbReference>
<dbReference type="STRING" id="1441469.A0A225B710"/>
<dbReference type="AlphaFoldDB" id="A0A225B710"/>
<dbReference type="Pfam" id="PF01565">
    <property type="entry name" value="FAD_binding_4"/>
    <property type="match status" value="1"/>
</dbReference>
<evidence type="ECO:0000313" key="5">
    <source>
        <dbReference type="Proteomes" id="UP000214365"/>
    </source>
</evidence>
<keyword evidence="5" id="KW-1185">Reference proteome</keyword>
<comment type="similarity">
    <text evidence="1">Belongs to the oxygen-dependent FAD-linked oxidoreductase family.</text>
</comment>
<evidence type="ECO:0000256" key="2">
    <source>
        <dbReference type="ARBA" id="ARBA00023002"/>
    </source>
</evidence>
<dbReference type="PROSITE" id="PS51387">
    <property type="entry name" value="FAD_PCMH"/>
    <property type="match status" value="1"/>
</dbReference>
<dbReference type="GO" id="GO:0071949">
    <property type="term" value="F:FAD binding"/>
    <property type="evidence" value="ECO:0007669"/>
    <property type="project" value="InterPro"/>
</dbReference>
<dbReference type="PANTHER" id="PTHR13878">
    <property type="entry name" value="GULONOLACTONE OXIDASE"/>
    <property type="match status" value="1"/>
</dbReference>
<proteinExistence type="inferred from homology"/>
<evidence type="ECO:0000313" key="4">
    <source>
        <dbReference type="EMBL" id="OKL61707.1"/>
    </source>
</evidence>
<dbReference type="PANTHER" id="PTHR13878:SF91">
    <property type="entry name" value="FAD BINDING DOMAIN PROTEIN (AFU_ORTHOLOGUE AFUA_6G12070)-RELATED"/>
    <property type="match status" value="1"/>
</dbReference>
<dbReference type="OrthoDB" id="9983560at2759"/>
<keyword evidence="2" id="KW-0560">Oxidoreductase</keyword>
<sequence length="657" mass="72014">MKKLASFLFAILASMYLETKSFYFILLPLGAVATPIASRGSYAPPLFLCETIQLTDETLSRAALSIQNKTISDLFSFGPSFKNLSDAQKLPHSCKLLPGDALWPSDTVWKTFNDLLEGSLIQPEPLAAACYPEWSDYNVETCATITAQWMNSDLHMIDPTSIMSPLYEGRSCMPLGYIYTGSCLQGAYPTYVVNASTVAQIQLAVNFARNSNIRLVVKNTGHDFNGKASGKGALSIWTHWLKDKAYYPSFQAANGYNGPAIKVGAGIQVFEAYEFAKDLGVTVVGGEAITVGLAGGYTAGGGHSPLSSLYGMAADQVLALEVVLADGSFVTATASENPDVYWMLRGGGGSTIGVVVSMTVRAYPKLPTTTVTFNFTIDDTAGPDAFWGAVQAYIDNIETFVDAGTYGYYYLGASAVEVGTDYAGNTDYYFRMESFVAPNMTVTETRELLAPWFNVLDELNVTYNPCHDVWVVAFPQEYVGTDATKFGSRLIPRNVFQDEELRRELFIAHENAIDNGLYILGFQVSGKGIAIEPPTDNAVLPAWRNALAHILVGIEWNPASSWEVVYNSSLYVTDWMDLLRDIAPNSGAYMSEADLLEPNLQEAFYGTNYPRLYELKQRYDPTGLFFALTAVGAEDWEIQVTDPLPNSWNNNGRLCHV</sequence>
<name>A0A225B710_TALAT</name>
<reference evidence="4 5" key="1">
    <citation type="submission" date="2015-06" db="EMBL/GenBank/DDBJ databases">
        <title>Talaromyces atroroseus IBT 11181 draft genome.</title>
        <authorList>
            <person name="Rasmussen K.B."/>
            <person name="Rasmussen S."/>
            <person name="Petersen B."/>
            <person name="Sicheritz-Ponten T."/>
            <person name="Mortensen U.H."/>
            <person name="Thrane U."/>
        </authorList>
    </citation>
    <scope>NUCLEOTIDE SEQUENCE [LARGE SCALE GENOMIC DNA]</scope>
    <source>
        <strain evidence="4 5">IBT 11181</strain>
    </source>
</reference>
<dbReference type="InterPro" id="IPR006094">
    <property type="entry name" value="Oxid_FAD_bind_N"/>
</dbReference>
<comment type="caution">
    <text evidence="4">The sequence shown here is derived from an EMBL/GenBank/DDBJ whole genome shotgun (WGS) entry which is preliminary data.</text>
</comment>
<dbReference type="Proteomes" id="UP000214365">
    <property type="component" value="Unassembled WGS sequence"/>
</dbReference>
<dbReference type="EMBL" id="LFMY01000003">
    <property type="protein sequence ID" value="OKL61707.1"/>
    <property type="molecule type" value="Genomic_DNA"/>
</dbReference>
<evidence type="ECO:0000256" key="1">
    <source>
        <dbReference type="ARBA" id="ARBA00005466"/>
    </source>
</evidence>
<dbReference type="InterPro" id="IPR016166">
    <property type="entry name" value="FAD-bd_PCMH"/>
</dbReference>
<dbReference type="SUPFAM" id="SSF56176">
    <property type="entry name" value="FAD-binding/transporter-associated domain-like"/>
    <property type="match status" value="1"/>
</dbReference>
<gene>
    <name evidence="4" type="ORF">UA08_02339</name>
</gene>
<dbReference type="InterPro" id="IPR016169">
    <property type="entry name" value="FAD-bd_PCMH_sub2"/>
</dbReference>
<organism evidence="4 5">
    <name type="scientific">Talaromyces atroroseus</name>
    <dbReference type="NCBI Taxonomy" id="1441469"/>
    <lineage>
        <taxon>Eukaryota</taxon>
        <taxon>Fungi</taxon>
        <taxon>Dikarya</taxon>
        <taxon>Ascomycota</taxon>
        <taxon>Pezizomycotina</taxon>
        <taxon>Eurotiomycetes</taxon>
        <taxon>Eurotiomycetidae</taxon>
        <taxon>Eurotiales</taxon>
        <taxon>Trichocomaceae</taxon>
        <taxon>Talaromyces</taxon>
        <taxon>Talaromyces sect. Trachyspermi</taxon>
    </lineage>
</organism>
<dbReference type="InterPro" id="IPR012951">
    <property type="entry name" value="BBE"/>
</dbReference>
<protein>
    <recommendedName>
        <fullName evidence="3">FAD-binding PCMH-type domain-containing protein</fullName>
    </recommendedName>
</protein>
<dbReference type="InterPro" id="IPR036318">
    <property type="entry name" value="FAD-bd_PCMH-like_sf"/>
</dbReference>
<dbReference type="Pfam" id="PF08031">
    <property type="entry name" value="BBE"/>
    <property type="match status" value="1"/>
</dbReference>
<accession>A0A225B710</accession>
<dbReference type="RefSeq" id="XP_020121828.1">
    <property type="nucleotide sequence ID" value="XM_020264370.1"/>
</dbReference>
<dbReference type="InterPro" id="IPR050432">
    <property type="entry name" value="FAD-linked_Oxidoreductases_BP"/>
</dbReference>
<dbReference type="Gene3D" id="3.30.465.10">
    <property type="match status" value="2"/>
</dbReference>
<dbReference type="GeneID" id="31002094"/>